<keyword evidence="2" id="KW-1185">Reference proteome</keyword>
<name>A0A0F7TU13_PENBI</name>
<dbReference type="EMBL" id="CDHK01000008">
    <property type="protein sequence ID" value="CEJ60273.1"/>
    <property type="molecule type" value="Genomic_DNA"/>
</dbReference>
<dbReference type="OrthoDB" id="195446at2759"/>
<accession>A0A0F7TU13</accession>
<organism evidence="1 2">
    <name type="scientific">Penicillium brasilianum</name>
    <dbReference type="NCBI Taxonomy" id="104259"/>
    <lineage>
        <taxon>Eukaryota</taxon>
        <taxon>Fungi</taxon>
        <taxon>Dikarya</taxon>
        <taxon>Ascomycota</taxon>
        <taxon>Pezizomycotina</taxon>
        <taxon>Eurotiomycetes</taxon>
        <taxon>Eurotiomycetidae</taxon>
        <taxon>Eurotiales</taxon>
        <taxon>Aspergillaceae</taxon>
        <taxon>Penicillium</taxon>
    </lineage>
</organism>
<proteinExistence type="predicted"/>
<gene>
    <name evidence="1" type="ORF">PMG11_08853</name>
</gene>
<dbReference type="STRING" id="104259.A0A0F7TU13"/>
<dbReference type="AlphaFoldDB" id="A0A0F7TU13"/>
<evidence type="ECO:0000313" key="1">
    <source>
        <dbReference type="EMBL" id="CEJ60273.1"/>
    </source>
</evidence>
<dbReference type="Proteomes" id="UP000042958">
    <property type="component" value="Unassembled WGS sequence"/>
</dbReference>
<reference evidence="2" key="1">
    <citation type="journal article" date="2015" name="Genome Announc.">
        <title>Draft genome sequence of the fungus Penicillium brasilianum MG11.</title>
        <authorList>
            <person name="Horn F."/>
            <person name="Linde J."/>
            <person name="Mattern D.J."/>
            <person name="Walther G."/>
            <person name="Guthke R."/>
            <person name="Brakhage A.A."/>
            <person name="Valiante V."/>
        </authorList>
    </citation>
    <scope>NUCLEOTIDE SEQUENCE [LARGE SCALE GENOMIC DNA]</scope>
    <source>
        <strain evidence="2">MG11</strain>
    </source>
</reference>
<protein>
    <submittedName>
        <fullName evidence="1">Uncharacterized protein</fullName>
    </submittedName>
</protein>
<evidence type="ECO:0000313" key="2">
    <source>
        <dbReference type="Proteomes" id="UP000042958"/>
    </source>
</evidence>
<sequence>MEIRSHDQGWSSYSEDHGTYRNSWTWFDLGFERTPGREDVCEDLDVRLATNLHASGIAQNHQVVYRAEDDLPWMRSLQAGDRVSIIPRALFPGWQNFVERASIEIYTDPLS</sequence>